<dbReference type="InterPro" id="IPR003779">
    <property type="entry name" value="CMD-like"/>
</dbReference>
<organism evidence="2 3">
    <name type="scientific">Kutzneria chonburiensis</name>
    <dbReference type="NCBI Taxonomy" id="1483604"/>
    <lineage>
        <taxon>Bacteria</taxon>
        <taxon>Bacillati</taxon>
        <taxon>Actinomycetota</taxon>
        <taxon>Actinomycetes</taxon>
        <taxon>Pseudonocardiales</taxon>
        <taxon>Pseudonocardiaceae</taxon>
        <taxon>Kutzneria</taxon>
    </lineage>
</organism>
<accession>A0ABV6MSS6</accession>
<gene>
    <name evidence="2" type="ORF">ACFFH7_16725</name>
</gene>
<evidence type="ECO:0000313" key="2">
    <source>
        <dbReference type="EMBL" id="MFC0543147.1"/>
    </source>
</evidence>
<dbReference type="InterPro" id="IPR052512">
    <property type="entry name" value="4CMD/NDH-1_regulator"/>
</dbReference>
<dbReference type="EMBL" id="JBHLUD010000004">
    <property type="protein sequence ID" value="MFC0543147.1"/>
    <property type="molecule type" value="Genomic_DNA"/>
</dbReference>
<keyword evidence="3" id="KW-1185">Reference proteome</keyword>
<dbReference type="Proteomes" id="UP001589810">
    <property type="component" value="Unassembled WGS sequence"/>
</dbReference>
<protein>
    <submittedName>
        <fullName evidence="2">Carboxymuconolactone decarboxylase family protein</fullName>
    </submittedName>
</protein>
<dbReference type="RefSeq" id="WP_379794074.1">
    <property type="nucleotide sequence ID" value="NZ_JBHLUD010000004.1"/>
</dbReference>
<sequence>MSDEMARLHERGRDTFAELVDGGKERLDQLFRASPGLAELAVGTVYGHLSHRPALDERTREAVAIAAIVAAGCWESPLSVHVKTGLAAGLTPAEISEILVETAAFAGFPRAVSAVSKLPELFEAAGSRVPPEPAPREVLLSNLDQLEGLSEYEVQVLTTGPNTAVALFRDGQGTLVASAQADTSGGKIEMLTVLR</sequence>
<feature type="domain" description="Carboxymuconolactone decarboxylase-like" evidence="1">
    <location>
        <begin position="42"/>
        <end position="115"/>
    </location>
</feature>
<proteinExistence type="predicted"/>
<dbReference type="PANTHER" id="PTHR33570">
    <property type="entry name" value="4-CARBOXYMUCONOLACTONE DECARBOXYLASE FAMILY PROTEIN"/>
    <property type="match status" value="1"/>
</dbReference>
<name>A0ABV6MSS6_9PSEU</name>
<dbReference type="PANTHER" id="PTHR33570:SF2">
    <property type="entry name" value="CARBOXYMUCONOLACTONE DECARBOXYLASE-LIKE DOMAIN-CONTAINING PROTEIN"/>
    <property type="match status" value="1"/>
</dbReference>
<dbReference type="SUPFAM" id="SSF69118">
    <property type="entry name" value="AhpD-like"/>
    <property type="match status" value="1"/>
</dbReference>
<comment type="caution">
    <text evidence="2">The sequence shown here is derived from an EMBL/GenBank/DDBJ whole genome shotgun (WGS) entry which is preliminary data.</text>
</comment>
<dbReference type="Pfam" id="PF02627">
    <property type="entry name" value="CMD"/>
    <property type="match status" value="1"/>
</dbReference>
<reference evidence="2 3" key="1">
    <citation type="submission" date="2024-09" db="EMBL/GenBank/DDBJ databases">
        <authorList>
            <person name="Sun Q."/>
            <person name="Mori K."/>
        </authorList>
    </citation>
    <scope>NUCLEOTIDE SEQUENCE [LARGE SCALE GENOMIC DNA]</scope>
    <source>
        <strain evidence="2 3">TBRC 1432</strain>
    </source>
</reference>
<evidence type="ECO:0000259" key="1">
    <source>
        <dbReference type="Pfam" id="PF02627"/>
    </source>
</evidence>
<dbReference type="InterPro" id="IPR029032">
    <property type="entry name" value="AhpD-like"/>
</dbReference>
<evidence type="ECO:0000313" key="3">
    <source>
        <dbReference type="Proteomes" id="UP001589810"/>
    </source>
</evidence>
<dbReference type="Gene3D" id="1.20.1290.10">
    <property type="entry name" value="AhpD-like"/>
    <property type="match status" value="1"/>
</dbReference>